<dbReference type="PANTHER" id="PTHR24148">
    <property type="entry name" value="ANKYRIN REPEAT DOMAIN-CONTAINING PROTEIN 39 HOMOLOG-RELATED"/>
    <property type="match status" value="1"/>
</dbReference>
<organism evidence="2 3">
    <name type="scientific">Fusarium denticulatum</name>
    <dbReference type="NCBI Taxonomy" id="48507"/>
    <lineage>
        <taxon>Eukaryota</taxon>
        <taxon>Fungi</taxon>
        <taxon>Dikarya</taxon>
        <taxon>Ascomycota</taxon>
        <taxon>Pezizomycotina</taxon>
        <taxon>Sordariomycetes</taxon>
        <taxon>Hypocreomycetidae</taxon>
        <taxon>Hypocreales</taxon>
        <taxon>Nectriaceae</taxon>
        <taxon>Fusarium</taxon>
        <taxon>Fusarium fujikuroi species complex</taxon>
    </lineage>
</organism>
<comment type="caution">
    <text evidence="2">The sequence shown here is derived from an EMBL/GenBank/DDBJ whole genome shotgun (WGS) entry which is preliminary data.</text>
</comment>
<dbReference type="PANTHER" id="PTHR24148:SF73">
    <property type="entry name" value="HET DOMAIN PROTEIN (AFU_ORTHOLOGUE AFUA_8G01020)"/>
    <property type="match status" value="1"/>
</dbReference>
<dbReference type="InterPro" id="IPR010730">
    <property type="entry name" value="HET"/>
</dbReference>
<keyword evidence="3" id="KW-1185">Reference proteome</keyword>
<evidence type="ECO:0000259" key="1">
    <source>
        <dbReference type="Pfam" id="PF06985"/>
    </source>
</evidence>
<sequence>MPISTDSNHCFYNAKELANMNDVMFKHQTLDDPATNIRLIQVKSQQTISHLELSLSTHRVVENVSYFAVSCFTEKLLINGYCGMVTKNCYYALTQINTYPSEPTSQDDIYLWIDSICINQDDDEEKGHQVAMMGDIYTKATKVLSCIGPHADNSEMLRAVLNDMKILYPKTYAEREHFQYGWWLLQSYPQDSTINKDEFGIQFRKSYLDFANRSYWSRVWIIQEFTATLRSGKDLEILCGHESFSEAEVNLCFHIAACLFHVGDSSIVEDGGLYLQMTEQHCFRTLMRFDASDFVPLGSILFIIGDLFHCNKPMYKVYGLLPLVEWPPGLPSIQPVYTSSSALHLVELLTSPTDAAPRKSETILEALDIYHNHESLRTLGESRTQRPHELSRHHGKYPPRASEMVETSVLHLSLNDEGQLSAALNLQSYSWIKDLNEEAEIRQANETLIDPRSYSLDQTWQD</sequence>
<reference evidence="2 3" key="1">
    <citation type="submission" date="2020-05" db="EMBL/GenBank/DDBJ databases">
        <title>Identification and distribution of gene clusters putatively required for synthesis of sphingolipid metabolism inhibitors in phylogenetically diverse species of the filamentous fungus Fusarium.</title>
        <authorList>
            <person name="Kim H.-S."/>
            <person name="Busman M."/>
            <person name="Brown D.W."/>
            <person name="Divon H."/>
            <person name="Uhlig S."/>
            <person name="Proctor R.H."/>
        </authorList>
    </citation>
    <scope>NUCLEOTIDE SEQUENCE [LARGE SCALE GENOMIC DNA]</scope>
    <source>
        <strain evidence="2 3">NRRL 25311</strain>
    </source>
</reference>
<feature type="domain" description="Heterokaryon incompatibility" evidence="1">
    <location>
        <begin position="73"/>
        <end position="224"/>
    </location>
</feature>
<dbReference type="InterPro" id="IPR052895">
    <property type="entry name" value="HetReg/Transcr_Mod"/>
</dbReference>
<protein>
    <submittedName>
        <fullName evidence="2">Heterokaryon incompatibility protein</fullName>
    </submittedName>
</protein>
<dbReference type="Pfam" id="PF06985">
    <property type="entry name" value="HET"/>
    <property type="match status" value="1"/>
</dbReference>
<proteinExistence type="predicted"/>
<evidence type="ECO:0000313" key="2">
    <source>
        <dbReference type="EMBL" id="KAF5668286.1"/>
    </source>
</evidence>
<dbReference type="Proteomes" id="UP000562682">
    <property type="component" value="Unassembled WGS sequence"/>
</dbReference>
<dbReference type="AlphaFoldDB" id="A0A8H5TEJ7"/>
<gene>
    <name evidence="2" type="ORF">FDENT_11902</name>
</gene>
<evidence type="ECO:0000313" key="3">
    <source>
        <dbReference type="Proteomes" id="UP000562682"/>
    </source>
</evidence>
<name>A0A8H5TEJ7_9HYPO</name>
<accession>A0A8H5TEJ7</accession>
<dbReference type="EMBL" id="JAAOAK010000394">
    <property type="protein sequence ID" value="KAF5668286.1"/>
    <property type="molecule type" value="Genomic_DNA"/>
</dbReference>